<dbReference type="Proteomes" id="UP000053464">
    <property type="component" value="Unassembled WGS sequence"/>
</dbReference>
<dbReference type="AlphaFoldDB" id="A0A0G9N1S9"/>
<comment type="caution">
    <text evidence="2">The sequence shown here is derived from an EMBL/GenBank/DDBJ whole genome shotgun (WGS) entry which is preliminary data.</text>
</comment>
<dbReference type="OrthoDB" id="7408743at2"/>
<accession>A0A0G9N1S9</accession>
<reference evidence="2 3" key="1">
    <citation type="submission" date="2015-04" db="EMBL/GenBank/DDBJ databases">
        <title>The draft genome sequence of Erythrobacter luteus KA37.</title>
        <authorList>
            <person name="Zhuang L."/>
            <person name="Liu Y."/>
            <person name="Shao Z."/>
        </authorList>
    </citation>
    <scope>NUCLEOTIDE SEQUENCE [LARGE SCALE GENOMIC DNA]</scope>
    <source>
        <strain evidence="2 3">KA37</strain>
    </source>
</reference>
<name>A0A0G9N1S9_9SPHN</name>
<feature type="signal peptide" evidence="1">
    <location>
        <begin position="1"/>
        <end position="26"/>
    </location>
</feature>
<organism evidence="2 3">
    <name type="scientific">Aurantiacibacter luteus</name>
    <dbReference type="NCBI Taxonomy" id="1581420"/>
    <lineage>
        <taxon>Bacteria</taxon>
        <taxon>Pseudomonadati</taxon>
        <taxon>Pseudomonadota</taxon>
        <taxon>Alphaproteobacteria</taxon>
        <taxon>Sphingomonadales</taxon>
        <taxon>Erythrobacteraceae</taxon>
        <taxon>Aurantiacibacter</taxon>
    </lineage>
</organism>
<dbReference type="EMBL" id="LBHB01000001">
    <property type="protein sequence ID" value="KLE35498.1"/>
    <property type="molecule type" value="Genomic_DNA"/>
</dbReference>
<gene>
    <name evidence="2" type="ORF">AAW00_03470</name>
</gene>
<dbReference type="STRING" id="1581420.AAW00_03470"/>
<proteinExistence type="predicted"/>
<evidence type="ECO:0000256" key="1">
    <source>
        <dbReference type="SAM" id="SignalP"/>
    </source>
</evidence>
<evidence type="ECO:0000313" key="2">
    <source>
        <dbReference type="EMBL" id="KLE35498.1"/>
    </source>
</evidence>
<feature type="chain" id="PRO_5002579607" evidence="1">
    <location>
        <begin position="27"/>
        <end position="139"/>
    </location>
</feature>
<keyword evidence="3" id="KW-1185">Reference proteome</keyword>
<keyword evidence="1" id="KW-0732">Signal</keyword>
<dbReference type="RefSeq" id="WP_047002900.1">
    <property type="nucleotide sequence ID" value="NZ_LBHB01000001.1"/>
</dbReference>
<sequence>MRRAILSLAVMSLGLAGVSAPAPALAQQGGVLPADPQDFQCFVLLQQRRAAFMANEQLPVEQRAQFVDNLTIISAFYAGRISHYSAGEAVAQFRSANAEIAAASPAQRDAFANVCTNFYISVINVLATTSEQAQSAPRQ</sequence>
<protein>
    <submittedName>
        <fullName evidence="2">Uncharacterized protein</fullName>
    </submittedName>
</protein>
<evidence type="ECO:0000313" key="3">
    <source>
        <dbReference type="Proteomes" id="UP000053464"/>
    </source>
</evidence>
<dbReference type="PATRIC" id="fig|1581420.6.peg.703"/>